<evidence type="ECO:0000313" key="18">
    <source>
        <dbReference type="Proteomes" id="UP000266643"/>
    </source>
</evidence>
<dbReference type="Proteomes" id="UP000284702">
    <property type="component" value="Unassembled WGS sequence"/>
</dbReference>
<dbReference type="InterPro" id="IPR009643">
    <property type="entry name" value="HS1-bd"/>
</dbReference>
<evidence type="ECO:0000313" key="17">
    <source>
        <dbReference type="Proteomes" id="UP000266239"/>
    </source>
</evidence>
<evidence type="ECO:0000313" key="8">
    <source>
        <dbReference type="EMBL" id="RHY88453.1"/>
    </source>
</evidence>
<keyword evidence="21" id="KW-1185">Reference proteome</keyword>
<dbReference type="EMBL" id="QUTF01022850">
    <property type="protein sequence ID" value="RHY88453.1"/>
    <property type="molecule type" value="Genomic_DNA"/>
</dbReference>
<reference evidence="14 15" key="3">
    <citation type="submission" date="2018-08" db="EMBL/GenBank/DDBJ databases">
        <title>Aphanomyces genome sequencing and annotation.</title>
        <authorList>
            <person name="Minardi D."/>
            <person name="Oidtmann B."/>
            <person name="Van Der Giezen M."/>
            <person name="Studholme D.J."/>
        </authorList>
    </citation>
    <scope>NUCLEOTIDE SEQUENCE [LARGE SCALE GENOMIC DNA]</scope>
    <source>
        <strain evidence="10 16">197901</strain>
        <strain evidence="6 18">D2</strain>
        <strain evidence="11 22">Da</strain>
        <strain evidence="8 24">FDL457</strain>
        <strain evidence="4 14">Kv</strain>
        <strain evidence="7 15">SA</strain>
        <strain evidence="5 20">Si</strain>
        <strain evidence="9 23">Sv</strain>
        <strain evidence="3 17">Yx</strain>
    </source>
</reference>
<evidence type="ECO:0000313" key="21">
    <source>
        <dbReference type="Proteomes" id="UP000284702"/>
    </source>
</evidence>
<evidence type="ECO:0000313" key="12">
    <source>
        <dbReference type="EMBL" id="RLO10061.1"/>
    </source>
</evidence>
<evidence type="ECO:0000313" key="20">
    <source>
        <dbReference type="Proteomes" id="UP000283543"/>
    </source>
</evidence>
<evidence type="ECO:0000313" key="13">
    <source>
        <dbReference type="EMBL" id="RQM27378.1"/>
    </source>
</evidence>
<evidence type="ECO:0000313" key="7">
    <source>
        <dbReference type="EMBL" id="RHY48647.1"/>
    </source>
</evidence>
<comment type="caution">
    <text evidence="6">The sequence shown here is derived from an EMBL/GenBank/DDBJ whole genome shotgun (WGS) entry which is preliminary data.</text>
</comment>
<dbReference type="Proteomes" id="UP000285712">
    <property type="component" value="Unassembled WGS sequence"/>
</dbReference>
<organism evidence="6 18">
    <name type="scientific">Aphanomyces astaci</name>
    <name type="common">Crayfish plague agent</name>
    <dbReference type="NCBI Taxonomy" id="112090"/>
    <lineage>
        <taxon>Eukaryota</taxon>
        <taxon>Sar</taxon>
        <taxon>Stramenopiles</taxon>
        <taxon>Oomycota</taxon>
        <taxon>Saprolegniomycetes</taxon>
        <taxon>Saprolegniales</taxon>
        <taxon>Verrucalvaceae</taxon>
        <taxon>Aphanomyces</taxon>
    </lineage>
</organism>
<dbReference type="GO" id="GO:0005829">
    <property type="term" value="C:cytosol"/>
    <property type="evidence" value="ECO:0007669"/>
    <property type="project" value="TreeGrafter"/>
</dbReference>
<dbReference type="Proteomes" id="UP000275652">
    <property type="component" value="Unassembled WGS sequence"/>
</dbReference>
<evidence type="ECO:0000313" key="3">
    <source>
        <dbReference type="EMBL" id="RHY04191.1"/>
    </source>
</evidence>
<dbReference type="Proteomes" id="UP000266196">
    <property type="component" value="Unassembled WGS sequence"/>
</dbReference>
<dbReference type="EMBL" id="QUTH01002555">
    <property type="protein sequence ID" value="RHZ25307.1"/>
    <property type="molecule type" value="Genomic_DNA"/>
</dbReference>
<dbReference type="EMBL" id="MZMZ02002078">
    <property type="protein sequence ID" value="RQM27378.1"/>
    <property type="molecule type" value="Genomic_DNA"/>
</dbReference>
<comment type="similarity">
    <text evidence="1">Belongs to the HSBP1 family.</text>
</comment>
<evidence type="ECO:0000313" key="19">
    <source>
        <dbReference type="Proteomes" id="UP000275652"/>
    </source>
</evidence>
<dbReference type="Proteomes" id="UP000265716">
    <property type="component" value="Unassembled WGS sequence"/>
</dbReference>
<dbReference type="GO" id="GO:0070370">
    <property type="term" value="P:cellular heat acclimation"/>
    <property type="evidence" value="ECO:0007669"/>
    <property type="project" value="TreeGrafter"/>
</dbReference>
<evidence type="ECO:0000313" key="16">
    <source>
        <dbReference type="Proteomes" id="UP000266196"/>
    </source>
</evidence>
<dbReference type="EMBL" id="QUTG01002752">
    <property type="protein sequence ID" value="RHY94855.1"/>
    <property type="molecule type" value="Genomic_DNA"/>
</dbReference>
<evidence type="ECO:0000313" key="5">
    <source>
        <dbReference type="EMBL" id="RHY36438.1"/>
    </source>
</evidence>
<dbReference type="Gene3D" id="1.20.5.430">
    <property type="match status" value="1"/>
</dbReference>
<dbReference type="PANTHER" id="PTHR19424:SF0">
    <property type="entry name" value="HEAT SHOCK FACTOR BINDING PROTEIN 1"/>
    <property type="match status" value="1"/>
</dbReference>
<feature type="region of interest" description="Disordered" evidence="2">
    <location>
        <begin position="38"/>
        <end position="66"/>
    </location>
</feature>
<evidence type="ECO:0000313" key="15">
    <source>
        <dbReference type="Proteomes" id="UP000265716"/>
    </source>
</evidence>
<dbReference type="EMBL" id="QUTD01008736">
    <property type="protein sequence ID" value="RHY45023.1"/>
    <property type="molecule type" value="Genomic_DNA"/>
</dbReference>
<dbReference type="EMBL" id="QUTA01008278">
    <property type="protein sequence ID" value="RHY04191.1"/>
    <property type="molecule type" value="Genomic_DNA"/>
</dbReference>
<evidence type="ECO:0000313" key="11">
    <source>
        <dbReference type="EMBL" id="RHZ25307.1"/>
    </source>
</evidence>
<protein>
    <submittedName>
        <fullName evidence="6">Uncharacterized protein</fullName>
    </submittedName>
</protein>
<dbReference type="EMBL" id="QUSZ01006439">
    <property type="protein sequence ID" value="RHY05741.1"/>
    <property type="molecule type" value="Genomic_DNA"/>
</dbReference>
<evidence type="ECO:0000256" key="2">
    <source>
        <dbReference type="SAM" id="MobiDB-lite"/>
    </source>
</evidence>
<dbReference type="AlphaFoldDB" id="A0A397CK70"/>
<dbReference type="Proteomes" id="UP000283543">
    <property type="component" value="Unassembled WGS sequence"/>
</dbReference>
<proteinExistence type="inferred from homology"/>
<dbReference type="GO" id="GO:0005634">
    <property type="term" value="C:nucleus"/>
    <property type="evidence" value="ECO:0007669"/>
    <property type="project" value="TreeGrafter"/>
</dbReference>
<dbReference type="Pfam" id="PF06825">
    <property type="entry name" value="HSBP1"/>
    <property type="match status" value="1"/>
</dbReference>
<evidence type="ECO:0000313" key="22">
    <source>
        <dbReference type="Proteomes" id="UP000285430"/>
    </source>
</evidence>
<evidence type="ECO:0000313" key="14">
    <source>
        <dbReference type="Proteomes" id="UP000265427"/>
    </source>
</evidence>
<evidence type="ECO:0000256" key="1">
    <source>
        <dbReference type="ARBA" id="ARBA00006349"/>
    </source>
</evidence>
<accession>A0A397CK70</accession>
<dbReference type="EMBL" id="QUTB01012070">
    <property type="protein sequence ID" value="RHY36438.1"/>
    <property type="molecule type" value="Genomic_DNA"/>
</dbReference>
<dbReference type="Proteomes" id="UP000286510">
    <property type="component" value="Unassembled WGS sequence"/>
</dbReference>
<dbReference type="Proteomes" id="UP000266643">
    <property type="component" value="Unassembled WGS sequence"/>
</dbReference>
<evidence type="ECO:0000313" key="10">
    <source>
        <dbReference type="EMBL" id="RHZ10222.1"/>
    </source>
</evidence>
<reference evidence="13 21" key="2">
    <citation type="submission" date="2018-07" db="EMBL/GenBank/DDBJ databases">
        <title>Annotation of Aphanomyces astaci genome assembly.</title>
        <authorList>
            <person name="Studholme D.J."/>
        </authorList>
    </citation>
    <scope>NUCLEOTIDE SEQUENCE [LARGE SCALE GENOMIC DNA]</scope>
    <source>
        <strain evidence="13">Pc</strain>
    </source>
</reference>
<evidence type="ECO:0000313" key="4">
    <source>
        <dbReference type="EMBL" id="RHY05741.1"/>
    </source>
</evidence>
<dbReference type="Proteomes" id="UP000265427">
    <property type="component" value="Unassembled WGS sequence"/>
</dbReference>
<dbReference type="PANTHER" id="PTHR19424">
    <property type="entry name" value="HEAT SHOCK FACTOR BINDING PROTEIN 1"/>
    <property type="match status" value="1"/>
</dbReference>
<dbReference type="EMBL" id="QUTI01018704">
    <property type="protein sequence ID" value="RLO10061.1"/>
    <property type="molecule type" value="Genomic_DNA"/>
</dbReference>
<name>A0A397CK70_APHAT</name>
<sequence>MSDAIIGRIDEMGSRIDDLEKSIGELMEQVRIASHVPAPRHDCSQTNANDAAASAQKPPAAATPKE</sequence>
<evidence type="ECO:0000313" key="23">
    <source>
        <dbReference type="Proteomes" id="UP000285712"/>
    </source>
</evidence>
<reference evidence="12 19" key="1">
    <citation type="journal article" date="2018" name="J. Invertebr. Pathol.">
        <title>New genotyping method for the causative agent of crayfish plague (Aphanomyces astaci) based on whole genome data.</title>
        <authorList>
            <person name="Minardi D."/>
            <person name="Studholme D.J."/>
            <person name="van der Giezen M."/>
            <person name="Pretto T."/>
            <person name="Oidtmann B."/>
        </authorList>
    </citation>
    <scope>NUCLEOTIDE SEQUENCE [LARGE SCALE GENOMIC DNA]</scope>
    <source>
        <strain evidence="12 19">KB13</strain>
    </source>
</reference>
<dbReference type="Proteomes" id="UP000285430">
    <property type="component" value="Unassembled WGS sequence"/>
</dbReference>
<gene>
    <name evidence="13" type="ORF">B5M09_006487</name>
    <name evidence="3" type="ORF">DYB25_002034</name>
    <name evidence="8" type="ORF">DYB26_000703</name>
    <name evidence="12" type="ORF">DYB28_006191</name>
    <name evidence="6" type="ORF">DYB30_000713</name>
    <name evidence="10" type="ORF">DYB31_003047</name>
    <name evidence="5" type="ORF">DYB34_001216</name>
    <name evidence="9" type="ORF">DYB35_002366</name>
    <name evidence="4" type="ORF">DYB36_005941</name>
    <name evidence="11" type="ORF">DYB37_000646</name>
    <name evidence="7" type="ORF">DYB38_000353</name>
</gene>
<dbReference type="GO" id="GO:0003714">
    <property type="term" value="F:transcription corepressor activity"/>
    <property type="evidence" value="ECO:0007669"/>
    <property type="project" value="InterPro"/>
</dbReference>
<dbReference type="EMBL" id="QUTE01011335">
    <property type="protein sequence ID" value="RHZ10222.1"/>
    <property type="molecule type" value="Genomic_DNA"/>
</dbReference>
<feature type="compositionally biased region" description="Low complexity" evidence="2">
    <location>
        <begin position="44"/>
        <end position="66"/>
    </location>
</feature>
<dbReference type="Proteomes" id="UP000266239">
    <property type="component" value="Unassembled WGS sequence"/>
</dbReference>
<dbReference type="EMBL" id="QUTC01007199">
    <property type="protein sequence ID" value="RHY48647.1"/>
    <property type="molecule type" value="Genomic_DNA"/>
</dbReference>
<evidence type="ECO:0000313" key="24">
    <source>
        <dbReference type="Proteomes" id="UP000286510"/>
    </source>
</evidence>
<evidence type="ECO:0000313" key="6">
    <source>
        <dbReference type="EMBL" id="RHY45023.1"/>
    </source>
</evidence>
<evidence type="ECO:0000313" key="9">
    <source>
        <dbReference type="EMBL" id="RHY94855.1"/>
    </source>
</evidence>